<dbReference type="InterPro" id="IPR025877">
    <property type="entry name" value="MobA-like_NTP_Trfase"/>
</dbReference>
<evidence type="ECO:0000313" key="4">
    <source>
        <dbReference type="EMBL" id="TPH17832.1"/>
    </source>
</evidence>
<accession>A0A502L1S7</accession>
<proteinExistence type="predicted"/>
<evidence type="ECO:0000256" key="1">
    <source>
        <dbReference type="ARBA" id="ARBA00022679"/>
    </source>
</evidence>
<dbReference type="SUPFAM" id="SSF53448">
    <property type="entry name" value="Nucleotide-diphospho-sugar transferases"/>
    <property type="match status" value="1"/>
</dbReference>
<dbReference type="InterPro" id="IPR029044">
    <property type="entry name" value="Nucleotide-diphossugar_trans"/>
</dbReference>
<reference evidence="4 5" key="1">
    <citation type="submission" date="2019-01" db="EMBL/GenBank/DDBJ databases">
        <title>Litorilituus lipolytica sp. nov., isolated from intertidal sand of the Yellow Sea in China.</title>
        <authorList>
            <person name="Liu A."/>
        </authorList>
    </citation>
    <scope>NUCLEOTIDE SEQUENCE [LARGE SCALE GENOMIC DNA]</scope>
    <source>
        <strain evidence="4 5">RZ04</strain>
    </source>
</reference>
<keyword evidence="5" id="KW-1185">Reference proteome</keyword>
<dbReference type="Proteomes" id="UP000315303">
    <property type="component" value="Unassembled WGS sequence"/>
</dbReference>
<evidence type="ECO:0000256" key="2">
    <source>
        <dbReference type="ARBA" id="ARBA00022842"/>
    </source>
</evidence>
<dbReference type="OrthoDB" id="9788394at2"/>
<dbReference type="PANTHER" id="PTHR19136:SF81">
    <property type="entry name" value="MOLYBDENUM COFACTOR GUANYLYLTRANSFERASE"/>
    <property type="match status" value="1"/>
</dbReference>
<evidence type="ECO:0000259" key="3">
    <source>
        <dbReference type="Pfam" id="PF12804"/>
    </source>
</evidence>
<dbReference type="EMBL" id="SAWY01000007">
    <property type="protein sequence ID" value="TPH17832.1"/>
    <property type="molecule type" value="Genomic_DNA"/>
</dbReference>
<dbReference type="AlphaFoldDB" id="A0A502L1S7"/>
<keyword evidence="4" id="KW-0548">Nucleotidyltransferase</keyword>
<evidence type="ECO:0000313" key="5">
    <source>
        <dbReference type="Proteomes" id="UP000315303"/>
    </source>
</evidence>
<dbReference type="PANTHER" id="PTHR19136">
    <property type="entry name" value="MOLYBDENUM COFACTOR GUANYLYLTRANSFERASE"/>
    <property type="match status" value="1"/>
</dbReference>
<name>A0A502L1S7_9GAMM</name>
<dbReference type="Pfam" id="PF12804">
    <property type="entry name" value="NTP_transf_3"/>
    <property type="match status" value="1"/>
</dbReference>
<sequence>MTSCLGVVLAGGLSSRMGEDKSKLLRKNQESMLNFSCQLLRDSGLSDVVISGDEYQIPDAIKQSGPVGGIYSVLYYLNQQQMKQPDSFLIIPVDLPLMTASALTSLRLAGELKQQATFFTDSQNKQHNIPLFLPNNAFLTLFIEKSFNGKTLIAQDNKHLNHQAKKKNNHKQAPSIRALLKNMPHQSVALTSTGEANNILFNSNTPQDWQLAQQQFANMGTL</sequence>
<keyword evidence="1 4" id="KW-0808">Transferase</keyword>
<dbReference type="GO" id="GO:1902758">
    <property type="term" value="P:bis(molybdopterin guanine dinucleotide)molybdenum biosynthetic process"/>
    <property type="evidence" value="ECO:0007669"/>
    <property type="project" value="TreeGrafter"/>
</dbReference>
<dbReference type="RefSeq" id="WP_140602238.1">
    <property type="nucleotide sequence ID" value="NZ_SAWY01000007.1"/>
</dbReference>
<keyword evidence="2" id="KW-0460">Magnesium</keyword>
<comment type="caution">
    <text evidence="4">The sequence shown here is derived from an EMBL/GenBank/DDBJ whole genome shotgun (WGS) entry which is preliminary data.</text>
</comment>
<dbReference type="Gene3D" id="3.90.550.10">
    <property type="entry name" value="Spore Coat Polysaccharide Biosynthesis Protein SpsA, Chain A"/>
    <property type="match status" value="1"/>
</dbReference>
<gene>
    <name evidence="4" type="ORF">EPA86_04600</name>
</gene>
<protein>
    <submittedName>
        <fullName evidence="4">Molybdenum cofactor guanylyltransferase</fullName>
    </submittedName>
</protein>
<feature type="domain" description="MobA-like NTP transferase" evidence="3">
    <location>
        <begin position="6"/>
        <end position="136"/>
    </location>
</feature>
<dbReference type="GO" id="GO:0016779">
    <property type="term" value="F:nucleotidyltransferase activity"/>
    <property type="evidence" value="ECO:0007669"/>
    <property type="project" value="UniProtKB-KW"/>
</dbReference>
<organism evidence="4 5">
    <name type="scientific">Litorilituus lipolyticus</name>
    <dbReference type="NCBI Taxonomy" id="2491017"/>
    <lineage>
        <taxon>Bacteria</taxon>
        <taxon>Pseudomonadati</taxon>
        <taxon>Pseudomonadota</taxon>
        <taxon>Gammaproteobacteria</taxon>
        <taxon>Alteromonadales</taxon>
        <taxon>Colwelliaceae</taxon>
        <taxon>Litorilituus</taxon>
    </lineage>
</organism>